<reference evidence="1" key="1">
    <citation type="submission" date="2021-01" db="EMBL/GenBank/DDBJ databases">
        <authorList>
            <consortium name="Genoscope - CEA"/>
            <person name="William W."/>
        </authorList>
    </citation>
    <scope>NUCLEOTIDE SEQUENCE</scope>
</reference>
<gene>
    <name evidence="1" type="ORF">PPENT_87.1.T1080147</name>
</gene>
<keyword evidence="2" id="KW-1185">Reference proteome</keyword>
<name>A0A8S1X3J0_9CILI</name>
<dbReference type="Proteomes" id="UP000689195">
    <property type="component" value="Unassembled WGS sequence"/>
</dbReference>
<protein>
    <submittedName>
        <fullName evidence="1">Uncharacterized protein</fullName>
    </submittedName>
</protein>
<dbReference type="OrthoDB" id="10358268at2759"/>
<comment type="caution">
    <text evidence="1">The sequence shown here is derived from an EMBL/GenBank/DDBJ whole genome shotgun (WGS) entry which is preliminary data.</text>
</comment>
<proteinExistence type="predicted"/>
<organism evidence="1 2">
    <name type="scientific">Paramecium pentaurelia</name>
    <dbReference type="NCBI Taxonomy" id="43138"/>
    <lineage>
        <taxon>Eukaryota</taxon>
        <taxon>Sar</taxon>
        <taxon>Alveolata</taxon>
        <taxon>Ciliophora</taxon>
        <taxon>Intramacronucleata</taxon>
        <taxon>Oligohymenophorea</taxon>
        <taxon>Peniculida</taxon>
        <taxon>Parameciidae</taxon>
        <taxon>Paramecium</taxon>
    </lineage>
</organism>
<sequence length="86" mass="9982">MNQIVANTQIIRVQMKEQNMNSRNILNYVLKNTTLTIQNVIVKQEKNIVLSKATLIQYFDNTFNKGTQQNRNSFNSLKPYSMASEL</sequence>
<evidence type="ECO:0000313" key="1">
    <source>
        <dbReference type="EMBL" id="CAD8195145.1"/>
    </source>
</evidence>
<evidence type="ECO:0000313" key="2">
    <source>
        <dbReference type="Proteomes" id="UP000689195"/>
    </source>
</evidence>
<accession>A0A8S1X3J0</accession>
<dbReference type="AlphaFoldDB" id="A0A8S1X3J0"/>
<dbReference type="EMBL" id="CAJJDO010000108">
    <property type="protein sequence ID" value="CAD8195145.1"/>
    <property type="molecule type" value="Genomic_DNA"/>
</dbReference>